<evidence type="ECO:0000313" key="2">
    <source>
        <dbReference type="EMBL" id="BAU53260.1"/>
    </source>
</evidence>
<dbReference type="GO" id="GO:0004180">
    <property type="term" value="F:carboxypeptidase activity"/>
    <property type="evidence" value="ECO:0007669"/>
    <property type="project" value="UniProtKB-KW"/>
</dbReference>
<reference evidence="2 3" key="1">
    <citation type="submission" date="2015-12" db="EMBL/GenBank/DDBJ databases">
        <title>Genome sequence of Mucilaginibacter gotjawali.</title>
        <authorList>
            <person name="Lee J.S."/>
            <person name="Lee K.C."/>
            <person name="Kim K.K."/>
            <person name="Lee B.W."/>
        </authorList>
    </citation>
    <scope>NUCLEOTIDE SEQUENCE [LARGE SCALE GENOMIC DNA]</scope>
    <source>
        <strain evidence="2 3">SA3-7</strain>
    </source>
</reference>
<accession>A0A110B250</accession>
<dbReference type="OrthoDB" id="9799970at2"/>
<dbReference type="EMBL" id="AP017313">
    <property type="protein sequence ID" value="BAU53260.1"/>
    <property type="molecule type" value="Genomic_DNA"/>
</dbReference>
<protein>
    <submittedName>
        <fullName evidence="2">D-alanyl-D-alanine carboxypeptidase</fullName>
    </submittedName>
</protein>
<proteinExistence type="predicted"/>
<gene>
    <name evidence="2" type="ORF">MgSA37_01427</name>
</gene>
<dbReference type="SUPFAM" id="SSF55166">
    <property type="entry name" value="Hedgehog/DD-peptidase"/>
    <property type="match status" value="1"/>
</dbReference>
<dbReference type="RefSeq" id="WP_096350715.1">
    <property type="nucleotide sequence ID" value="NZ_AP017313.1"/>
</dbReference>
<evidence type="ECO:0000259" key="1">
    <source>
        <dbReference type="Pfam" id="PF13539"/>
    </source>
</evidence>
<name>A0A110B250_9SPHI</name>
<sequence>MANFYEEVIKNDPRFNSTECINDINLLEPVTRGLVQQIIAAAAAQGLALMVFETFRSQARQQQLFDQGVTQLRTVGVHNYGLACDIVKNVGGEPSWDGSFAVLGQLAHSHQLIWGGDWGHPEVPHSFYDWDHVQRCTVAMQSRLFAGTWYPADDYNPYGE</sequence>
<dbReference type="AlphaFoldDB" id="A0A110B250"/>
<dbReference type="InterPro" id="IPR039561">
    <property type="entry name" value="Peptidase_M15C"/>
</dbReference>
<dbReference type="KEGG" id="mgot:MgSA37_01427"/>
<dbReference type="CDD" id="cd14845">
    <property type="entry name" value="L-Ala-D-Glu_peptidase_like"/>
    <property type="match status" value="1"/>
</dbReference>
<dbReference type="Pfam" id="PF13539">
    <property type="entry name" value="Peptidase_M15_4"/>
    <property type="match status" value="1"/>
</dbReference>
<keyword evidence="2" id="KW-0121">Carboxypeptidase</keyword>
<feature type="domain" description="Peptidase M15C" evidence="1">
    <location>
        <begin position="77"/>
        <end position="125"/>
    </location>
</feature>
<dbReference type="Proteomes" id="UP000218263">
    <property type="component" value="Chromosome"/>
</dbReference>
<keyword evidence="3" id="KW-1185">Reference proteome</keyword>
<organism evidence="2 3">
    <name type="scientific">Mucilaginibacter gotjawali</name>
    <dbReference type="NCBI Taxonomy" id="1550579"/>
    <lineage>
        <taxon>Bacteria</taxon>
        <taxon>Pseudomonadati</taxon>
        <taxon>Bacteroidota</taxon>
        <taxon>Sphingobacteriia</taxon>
        <taxon>Sphingobacteriales</taxon>
        <taxon>Sphingobacteriaceae</taxon>
        <taxon>Mucilaginibacter</taxon>
    </lineage>
</organism>
<keyword evidence="2" id="KW-0378">Hydrolase</keyword>
<dbReference type="Gene3D" id="3.30.1380.10">
    <property type="match status" value="1"/>
</dbReference>
<evidence type="ECO:0000313" key="3">
    <source>
        <dbReference type="Proteomes" id="UP000218263"/>
    </source>
</evidence>
<dbReference type="InterPro" id="IPR009045">
    <property type="entry name" value="Zn_M74/Hedgehog-like"/>
</dbReference>
<keyword evidence="2" id="KW-0645">Protease</keyword>